<keyword evidence="3" id="KW-1185">Reference proteome</keyword>
<sequence>MTVEVRIAAFLSLFMRTPVLVTGVSARDTSVAAGAVRPIRDGEKAPPPGDGSAS</sequence>
<proteinExistence type="predicted"/>
<organism evidence="2 3">
    <name type="scientific">Streptomyces laurentii</name>
    <dbReference type="NCBI Taxonomy" id="39478"/>
    <lineage>
        <taxon>Bacteria</taxon>
        <taxon>Bacillati</taxon>
        <taxon>Actinomycetota</taxon>
        <taxon>Actinomycetes</taxon>
        <taxon>Kitasatosporales</taxon>
        <taxon>Streptomycetaceae</taxon>
        <taxon>Streptomyces</taxon>
    </lineage>
</organism>
<protein>
    <submittedName>
        <fullName evidence="2">Filamentous hemagglutinin family outer membrane protein</fullName>
    </submittedName>
</protein>
<dbReference type="Proteomes" id="UP000217676">
    <property type="component" value="Chromosome"/>
</dbReference>
<dbReference type="KEGG" id="slau:SLA_0123"/>
<evidence type="ECO:0000313" key="2">
    <source>
        <dbReference type="EMBL" id="BAU81078.1"/>
    </source>
</evidence>
<feature type="compositionally biased region" description="Pro residues" evidence="1">
    <location>
        <begin position="45"/>
        <end position="54"/>
    </location>
</feature>
<name>A0A170RV63_STRLU</name>
<reference evidence="2 3" key="1">
    <citation type="journal article" date="2016" name="Genome Announc.">
        <title>Complete Genome Sequence of Thiostrepton-Producing Streptomyces laurentii ATCC 31255.</title>
        <authorList>
            <person name="Doi K."/>
            <person name="Fujino Y."/>
            <person name="Nagayoshi Y."/>
            <person name="Ohshima T."/>
            <person name="Ogata S."/>
        </authorList>
    </citation>
    <scope>NUCLEOTIDE SEQUENCE [LARGE SCALE GENOMIC DNA]</scope>
    <source>
        <strain evidence="2 3">ATCC 31255</strain>
    </source>
</reference>
<gene>
    <name evidence="2" type="ORF">SLA_0123</name>
</gene>
<evidence type="ECO:0000256" key="1">
    <source>
        <dbReference type="SAM" id="MobiDB-lite"/>
    </source>
</evidence>
<accession>A0A170RV63</accession>
<feature type="region of interest" description="Disordered" evidence="1">
    <location>
        <begin position="35"/>
        <end position="54"/>
    </location>
</feature>
<evidence type="ECO:0000313" key="3">
    <source>
        <dbReference type="Proteomes" id="UP000217676"/>
    </source>
</evidence>
<dbReference type="AlphaFoldDB" id="A0A170RV63"/>
<dbReference type="EMBL" id="AP017424">
    <property type="protein sequence ID" value="BAU81078.1"/>
    <property type="molecule type" value="Genomic_DNA"/>
</dbReference>